<dbReference type="Gene3D" id="3.40.630.10">
    <property type="entry name" value="Zn peptidases"/>
    <property type="match status" value="2"/>
</dbReference>
<comment type="caution">
    <text evidence="1">The sequence shown here is derived from an EMBL/GenBank/DDBJ whole genome shotgun (WGS) entry which is preliminary data.</text>
</comment>
<dbReference type="Proteomes" id="UP000606870">
    <property type="component" value="Unassembled WGS sequence"/>
</dbReference>
<sequence>MSALHEIDALLEGKKQEILQASDTIWEYAELSREEIKSSELLISILEKAGFTIERNICGVETAFIASYGSGKPVMALLGEYDALANLSQVAGATEKCACPGQEHGSGHGCGHNLLGTACLAAALAVKDYLQQHQLPGTIRYYGCAAEEEGGVKPWMARDGYFDDCDCAFTWHPSDTTGVFNLRHYADKVFYVEFFGKSAHAAASPEMGRSALDACELMNIGCNYLREHVVPNSRIHYAYVDAGGTAYNIVQSHCVMKYGVRSMYIKDAEEITERVKDVARGAALMTGTRVEFKPLMGYSDCFQNAACAQILNEAMEEAGGPQWDDADYAAAAAYLKTYDPSMLDKLADVIKGRYPKDQWQEKKAYPLDTQVTAFDPTRLQAVSAGSTDVGDVGYVTPTAQFVMATRTLATPAHSWYQTSAGGSTIGHKAVLAAARVLALACVKALEQPEQLEKARAEWLETTGGEYHCPM</sequence>
<dbReference type="InterPro" id="IPR017439">
    <property type="entry name" value="Amidohydrolase"/>
</dbReference>
<dbReference type="InterPro" id="IPR052030">
    <property type="entry name" value="Peptidase_M20/M20A_hydrolases"/>
</dbReference>
<dbReference type="InterPro" id="IPR036264">
    <property type="entry name" value="Bact_exopeptidase_dim_dom"/>
</dbReference>
<protein>
    <submittedName>
        <fullName evidence="1">Amidohydrolase</fullName>
    </submittedName>
</protein>
<dbReference type="InterPro" id="IPR002933">
    <property type="entry name" value="Peptidase_M20"/>
</dbReference>
<keyword evidence="2" id="KW-1185">Reference proteome</keyword>
<dbReference type="PANTHER" id="PTHR30575">
    <property type="entry name" value="PEPTIDASE M20"/>
    <property type="match status" value="1"/>
</dbReference>
<dbReference type="EMBL" id="JACOGK010000005">
    <property type="protein sequence ID" value="MBC3536190.1"/>
    <property type="molecule type" value="Genomic_DNA"/>
</dbReference>
<reference evidence="1 2" key="1">
    <citation type="submission" date="2020-08" db="EMBL/GenBank/DDBJ databases">
        <authorList>
            <person name="Liu C."/>
            <person name="Sun Q."/>
        </authorList>
    </citation>
    <scope>NUCLEOTIDE SEQUENCE [LARGE SCALE GENOMIC DNA]</scope>
    <source>
        <strain evidence="1 2">NSJ-59</strain>
    </source>
</reference>
<proteinExistence type="predicted"/>
<gene>
    <name evidence="1" type="ORF">H8J70_02805</name>
</gene>
<dbReference type="SUPFAM" id="SSF53187">
    <property type="entry name" value="Zn-dependent exopeptidases"/>
    <property type="match status" value="1"/>
</dbReference>
<dbReference type="InterPro" id="IPR017145">
    <property type="entry name" value="Aminobenzoyl-glu_utiliz_pB"/>
</dbReference>
<accession>A0ABR6VHL9</accession>
<dbReference type="PIRSF" id="PIRSF037227">
    <property type="entry name" value="Aminobenzoyl-glu_utiliz_pB"/>
    <property type="match status" value="1"/>
</dbReference>
<dbReference type="NCBIfam" id="TIGR01891">
    <property type="entry name" value="amidohydrolases"/>
    <property type="match status" value="1"/>
</dbReference>
<dbReference type="Gene3D" id="3.30.70.360">
    <property type="match status" value="1"/>
</dbReference>
<name>A0ABR6VHL9_9FIRM</name>
<dbReference type="PANTHER" id="PTHR30575:SF0">
    <property type="entry name" value="XAA-ARG DIPEPTIDASE"/>
    <property type="match status" value="1"/>
</dbReference>
<evidence type="ECO:0000313" key="2">
    <source>
        <dbReference type="Proteomes" id="UP000606870"/>
    </source>
</evidence>
<evidence type="ECO:0000313" key="1">
    <source>
        <dbReference type="EMBL" id="MBC3536190.1"/>
    </source>
</evidence>
<organism evidence="1 2">
    <name type="scientific">Megasphaera hominis</name>
    <dbReference type="NCBI Taxonomy" id="159836"/>
    <lineage>
        <taxon>Bacteria</taxon>
        <taxon>Bacillati</taxon>
        <taxon>Bacillota</taxon>
        <taxon>Negativicutes</taxon>
        <taxon>Veillonellales</taxon>
        <taxon>Veillonellaceae</taxon>
        <taxon>Megasphaera</taxon>
    </lineage>
</organism>
<dbReference type="Pfam" id="PF01546">
    <property type="entry name" value="Peptidase_M20"/>
    <property type="match status" value="1"/>
</dbReference>
<dbReference type="RefSeq" id="WP_186502348.1">
    <property type="nucleotide sequence ID" value="NZ_JACOGK010000005.1"/>
</dbReference>
<dbReference type="SUPFAM" id="SSF55031">
    <property type="entry name" value="Bacterial exopeptidase dimerisation domain"/>
    <property type="match status" value="1"/>
</dbReference>